<evidence type="ECO:0000313" key="3">
    <source>
        <dbReference type="Proteomes" id="UP000185766"/>
    </source>
</evidence>
<reference evidence="2 3" key="1">
    <citation type="submission" date="2016-10" db="EMBL/GenBank/DDBJ databases">
        <authorList>
            <person name="de Groot N.N."/>
        </authorList>
    </citation>
    <scope>NUCLEOTIDE SEQUENCE [LARGE SCALE GENOMIC DNA]</scope>
    <source>
        <strain evidence="2 3">JCM 19513</strain>
    </source>
</reference>
<organism evidence="2 3">
    <name type="scientific">Atopomonas hussainii</name>
    <dbReference type="NCBI Taxonomy" id="1429083"/>
    <lineage>
        <taxon>Bacteria</taxon>
        <taxon>Pseudomonadati</taxon>
        <taxon>Pseudomonadota</taxon>
        <taxon>Gammaproteobacteria</taxon>
        <taxon>Pseudomonadales</taxon>
        <taxon>Pseudomonadaceae</taxon>
        <taxon>Atopomonas</taxon>
    </lineage>
</organism>
<dbReference type="RefSeq" id="WP_074866924.1">
    <property type="nucleotide sequence ID" value="NZ_FOAS01000006.1"/>
</dbReference>
<dbReference type="SUPFAM" id="SSF53474">
    <property type="entry name" value="alpha/beta-Hydrolases"/>
    <property type="match status" value="1"/>
</dbReference>
<dbReference type="InterPro" id="IPR029058">
    <property type="entry name" value="AB_hydrolase_fold"/>
</dbReference>
<gene>
    <name evidence="2" type="ORF">SAMN05216214_106126</name>
</gene>
<dbReference type="EMBL" id="FOAS01000006">
    <property type="protein sequence ID" value="SEK91928.1"/>
    <property type="molecule type" value="Genomic_DNA"/>
</dbReference>
<dbReference type="AlphaFoldDB" id="A0A1H7KYX6"/>
<dbReference type="Proteomes" id="UP000185766">
    <property type="component" value="Unassembled WGS sequence"/>
</dbReference>
<name>A0A1H7KYX6_9GAMM</name>
<feature type="domain" description="AB hydrolase-1" evidence="1">
    <location>
        <begin position="6"/>
        <end position="250"/>
    </location>
</feature>
<protein>
    <submittedName>
        <fullName evidence="2">Pimeloyl-ACP methyl ester carboxylesterase</fullName>
    </submittedName>
</protein>
<evidence type="ECO:0000259" key="1">
    <source>
        <dbReference type="Pfam" id="PF12697"/>
    </source>
</evidence>
<keyword evidence="3" id="KW-1185">Reference proteome</keyword>
<proteinExistence type="predicted"/>
<evidence type="ECO:0000313" key="2">
    <source>
        <dbReference type="EMBL" id="SEK91928.1"/>
    </source>
</evidence>
<dbReference type="InterPro" id="IPR000073">
    <property type="entry name" value="AB_hydrolase_1"/>
</dbReference>
<sequence length="267" mass="29858">MRQSIFFTHANGFPTATYSKLLTPLSAVHDVHSLPMHGHDARFPVDENWASLVDELLFHLCQQPEPVWGVGHSLGGVLHLHAALREPERYRGLVMLDSPLLGTIDQWVIRAAKRMGFIDRITPAGRTLGRKAVFDDAANARDYFAGKTLFRHFDPQCLSDYVDHGFVADQQGLRLSFDPDKEIAIFRHVPHTQPAPLNSLQVPLTVVRGRQSRVVMPHHLRAAKGLKRGAVRSMPGGHMFPLEQPLATAELILQEMHRHTVEVAHAG</sequence>
<dbReference type="Pfam" id="PF12697">
    <property type="entry name" value="Abhydrolase_6"/>
    <property type="match status" value="1"/>
</dbReference>
<dbReference type="STRING" id="1429083.GCA_001885685_01056"/>
<dbReference type="Gene3D" id="3.40.50.1820">
    <property type="entry name" value="alpha/beta hydrolase"/>
    <property type="match status" value="1"/>
</dbReference>
<accession>A0A1H7KYX6</accession>